<reference evidence="11" key="1">
    <citation type="submission" date="2006-10" db="EMBL/GenBank/DDBJ databases">
        <authorList>
            <person name="Amadeo P."/>
            <person name="Zhao Q."/>
            <person name="Wortman J."/>
            <person name="Fraser-Liggett C."/>
            <person name="Carlton J."/>
        </authorList>
    </citation>
    <scope>NUCLEOTIDE SEQUENCE</scope>
    <source>
        <strain evidence="11">G3</strain>
    </source>
</reference>
<dbReference type="SMR" id="A2FWW4"/>
<dbReference type="Gene3D" id="2.40.50.140">
    <property type="entry name" value="Nucleic acid-binding proteins"/>
    <property type="match status" value="1"/>
</dbReference>
<keyword evidence="12" id="KW-1185">Reference proteome</keyword>
<dbReference type="FunFam" id="3.30.1490.120:FF:000003">
    <property type="entry name" value="DNA-directed RNA polymerase I subunit RPA43"/>
    <property type="match status" value="1"/>
</dbReference>
<dbReference type="AlphaFoldDB" id="A2FWW4"/>
<proteinExistence type="inferred from homology"/>
<dbReference type="FunCoup" id="A2FWW4">
    <property type="interactions" value="25"/>
</dbReference>
<evidence type="ECO:0000313" key="11">
    <source>
        <dbReference type="EMBL" id="EAX90593.1"/>
    </source>
</evidence>
<dbReference type="STRING" id="5722.A2FWW4"/>
<accession>A2FWW4</accession>
<keyword evidence="3" id="KW-0240">DNA-directed RNA polymerase</keyword>
<organism evidence="11 12">
    <name type="scientific">Trichomonas vaginalis (strain ATCC PRA-98 / G3)</name>
    <dbReference type="NCBI Taxonomy" id="412133"/>
    <lineage>
        <taxon>Eukaryota</taxon>
        <taxon>Metamonada</taxon>
        <taxon>Parabasalia</taxon>
        <taxon>Trichomonadida</taxon>
        <taxon>Trichomonadidae</taxon>
        <taxon>Trichomonas</taxon>
    </lineage>
</organism>
<evidence type="ECO:0000256" key="7">
    <source>
        <dbReference type="ARBA" id="ARBA00073455"/>
    </source>
</evidence>
<dbReference type="InterPro" id="IPR012340">
    <property type="entry name" value="NA-bd_OB-fold"/>
</dbReference>
<protein>
    <recommendedName>
        <fullName evidence="7">DNA-directed RNA polymerase I subunit RPA43</fullName>
    </recommendedName>
    <alternativeName>
        <fullName evidence="9">DNA-directed RNA polymerase I subunit F</fullName>
    </alternativeName>
    <alternativeName>
        <fullName evidence="8">Twist neighbor protein</fullName>
    </alternativeName>
</protein>
<dbReference type="PANTHER" id="PTHR12709:SF5">
    <property type="entry name" value="DNA-DIRECTED RNA POLYMERASE I SUBUNIT RPA43"/>
    <property type="match status" value="1"/>
</dbReference>
<dbReference type="GO" id="GO:0003676">
    <property type="term" value="F:nucleic acid binding"/>
    <property type="evidence" value="ECO:0007669"/>
    <property type="project" value="InterPro"/>
</dbReference>
<dbReference type="EMBL" id="DS114095">
    <property type="protein sequence ID" value="EAX90593.1"/>
    <property type="molecule type" value="Genomic_DNA"/>
</dbReference>
<dbReference type="RefSeq" id="XP_001303523.1">
    <property type="nucleotide sequence ID" value="XM_001303522.1"/>
</dbReference>
<keyword evidence="5" id="KW-0804">Transcription</keyword>
<keyword evidence="6" id="KW-0539">Nucleus</keyword>
<comment type="similarity">
    <text evidence="2">Belongs to the eukaryotic RPA43 RNA polymerase subunit family.</text>
</comment>
<dbReference type="Pfam" id="PF17875">
    <property type="entry name" value="RPA43_OB"/>
    <property type="match status" value="1"/>
</dbReference>
<dbReference type="GO" id="GO:0006362">
    <property type="term" value="P:transcription elongation by RNA polymerase I"/>
    <property type="evidence" value="ECO:0000318"/>
    <property type="project" value="GO_Central"/>
</dbReference>
<dbReference type="GO" id="GO:0005736">
    <property type="term" value="C:RNA polymerase I complex"/>
    <property type="evidence" value="ECO:0000318"/>
    <property type="project" value="GO_Central"/>
</dbReference>
<dbReference type="InterPro" id="IPR041178">
    <property type="entry name" value="RPA43_OB"/>
</dbReference>
<keyword evidence="4" id="KW-0597">Phosphoprotein</keyword>
<feature type="domain" description="S1 motif" evidence="10">
    <location>
        <begin position="84"/>
        <end position="159"/>
    </location>
</feature>
<evidence type="ECO:0000256" key="3">
    <source>
        <dbReference type="ARBA" id="ARBA00022478"/>
    </source>
</evidence>
<dbReference type="InterPro" id="IPR003029">
    <property type="entry name" value="S1_domain"/>
</dbReference>
<dbReference type="InterPro" id="IPR045113">
    <property type="entry name" value="Rpb7-like"/>
</dbReference>
<dbReference type="InterPro" id="IPR036898">
    <property type="entry name" value="RNA_pol_Rpb7-like_N_sf"/>
</dbReference>
<sequence>MSVFVQVRAKVTVDIPVWRMGGLKDATKLILLNKLLTYDDTLEGVILGIKNTNPESPYSKFYADTPAIHQTIEGDFLVFRPKPGCILPAKVTFVSSSSLTLTVLGYFTGNVETAELKRDWTFSKNNWKKGSDEFAEGDEVQVEVVRASPSVNGLDLTVKVLSKLATAVPENTEE</sequence>
<dbReference type="VEuPathDB" id="TrichDB:TVAG_415700"/>
<dbReference type="Gene3D" id="3.30.1490.120">
    <property type="entry name" value="RNA polymerase Rpb7-like, N-terminal domain"/>
    <property type="match status" value="1"/>
</dbReference>
<dbReference type="PROSITE" id="PS50126">
    <property type="entry name" value="S1"/>
    <property type="match status" value="1"/>
</dbReference>
<dbReference type="PANTHER" id="PTHR12709">
    <property type="entry name" value="DNA-DIRECTED RNA POLYMERASE II, III"/>
    <property type="match status" value="1"/>
</dbReference>
<evidence type="ECO:0000256" key="2">
    <source>
        <dbReference type="ARBA" id="ARBA00005930"/>
    </source>
</evidence>
<evidence type="ECO:0000256" key="5">
    <source>
        <dbReference type="ARBA" id="ARBA00023163"/>
    </source>
</evidence>
<dbReference type="OrthoDB" id="10250504at2759"/>
<evidence type="ECO:0000256" key="8">
    <source>
        <dbReference type="ARBA" id="ARBA00080323"/>
    </source>
</evidence>
<dbReference type="GO" id="GO:0006352">
    <property type="term" value="P:DNA-templated transcription initiation"/>
    <property type="evidence" value="ECO:0007669"/>
    <property type="project" value="InterPro"/>
</dbReference>
<evidence type="ECO:0000313" key="12">
    <source>
        <dbReference type="Proteomes" id="UP000001542"/>
    </source>
</evidence>
<evidence type="ECO:0000256" key="9">
    <source>
        <dbReference type="ARBA" id="ARBA00083123"/>
    </source>
</evidence>
<comment type="subcellular location">
    <subcellularLocation>
        <location evidence="1">Nucleus</location>
        <location evidence="1">Nucleolus</location>
    </subcellularLocation>
</comment>
<dbReference type="Proteomes" id="UP000001542">
    <property type="component" value="Unassembled WGS sequence"/>
</dbReference>
<evidence type="ECO:0000256" key="4">
    <source>
        <dbReference type="ARBA" id="ARBA00022553"/>
    </source>
</evidence>
<dbReference type="KEGG" id="tva:4748279"/>
<evidence type="ECO:0000256" key="6">
    <source>
        <dbReference type="ARBA" id="ARBA00023242"/>
    </source>
</evidence>
<evidence type="ECO:0000256" key="1">
    <source>
        <dbReference type="ARBA" id="ARBA00004604"/>
    </source>
</evidence>
<reference evidence="11" key="2">
    <citation type="journal article" date="2007" name="Science">
        <title>Draft genome sequence of the sexually transmitted pathogen Trichomonas vaginalis.</title>
        <authorList>
            <person name="Carlton J.M."/>
            <person name="Hirt R.P."/>
            <person name="Silva J.C."/>
            <person name="Delcher A.L."/>
            <person name="Schatz M."/>
            <person name="Zhao Q."/>
            <person name="Wortman J.R."/>
            <person name="Bidwell S.L."/>
            <person name="Alsmark U.C.M."/>
            <person name="Besteiro S."/>
            <person name="Sicheritz-Ponten T."/>
            <person name="Noel C.J."/>
            <person name="Dacks J.B."/>
            <person name="Foster P.G."/>
            <person name="Simillion C."/>
            <person name="Van de Peer Y."/>
            <person name="Miranda-Saavedra D."/>
            <person name="Barton G.J."/>
            <person name="Westrop G.D."/>
            <person name="Mueller S."/>
            <person name="Dessi D."/>
            <person name="Fiori P.L."/>
            <person name="Ren Q."/>
            <person name="Paulsen I."/>
            <person name="Zhang H."/>
            <person name="Bastida-Corcuera F.D."/>
            <person name="Simoes-Barbosa A."/>
            <person name="Brown M.T."/>
            <person name="Hayes R.D."/>
            <person name="Mukherjee M."/>
            <person name="Okumura C.Y."/>
            <person name="Schneider R."/>
            <person name="Smith A.J."/>
            <person name="Vanacova S."/>
            <person name="Villalvazo M."/>
            <person name="Haas B.J."/>
            <person name="Pertea M."/>
            <person name="Feldblyum T.V."/>
            <person name="Utterback T.R."/>
            <person name="Shu C.L."/>
            <person name="Osoegawa K."/>
            <person name="de Jong P.J."/>
            <person name="Hrdy I."/>
            <person name="Horvathova L."/>
            <person name="Zubacova Z."/>
            <person name="Dolezal P."/>
            <person name="Malik S.B."/>
            <person name="Logsdon J.M. Jr."/>
            <person name="Henze K."/>
            <person name="Gupta A."/>
            <person name="Wang C.C."/>
            <person name="Dunne R.L."/>
            <person name="Upcroft J.A."/>
            <person name="Upcroft P."/>
            <person name="White O."/>
            <person name="Salzberg S.L."/>
            <person name="Tang P."/>
            <person name="Chiu C.-H."/>
            <person name="Lee Y.-S."/>
            <person name="Embley T.M."/>
            <person name="Coombs G.H."/>
            <person name="Mottram J.C."/>
            <person name="Tachezy J."/>
            <person name="Fraser-Liggett C.M."/>
            <person name="Johnson P.J."/>
        </authorList>
    </citation>
    <scope>NUCLEOTIDE SEQUENCE [LARGE SCALE GENOMIC DNA]</scope>
    <source>
        <strain evidence="11">G3</strain>
    </source>
</reference>
<dbReference type="InParanoid" id="A2FWW4"/>
<dbReference type="eggNOG" id="KOG4134">
    <property type="taxonomic scope" value="Eukaryota"/>
</dbReference>
<gene>
    <name evidence="11" type="ORF">TVAG_415700</name>
</gene>
<evidence type="ECO:0000259" key="10">
    <source>
        <dbReference type="PROSITE" id="PS50126"/>
    </source>
</evidence>
<dbReference type="VEuPathDB" id="TrichDB:TVAGG3_0106300"/>
<name>A2FWW4_TRIV3</name>